<keyword evidence="2" id="KW-0547">Nucleotide-binding</keyword>
<keyword evidence="6" id="KW-1185">Reference proteome</keyword>
<protein>
    <submittedName>
        <fullName evidence="5">GTPase IMAP family member 8-like</fullName>
    </submittedName>
</protein>
<comment type="similarity">
    <text evidence="1">Belongs to the TRAFAC class TrmE-Era-EngA-EngB-Septin-like GTPase superfamily. AIG1/Toc34/Toc159-like paraseptin GTPase family. IAN subfamily.</text>
</comment>
<name>A0A8J4U6L2_CLAMG</name>
<evidence type="ECO:0000256" key="3">
    <source>
        <dbReference type="ARBA" id="ARBA00023134"/>
    </source>
</evidence>
<accession>A0A8J4U6L2</accession>
<evidence type="ECO:0000256" key="1">
    <source>
        <dbReference type="ARBA" id="ARBA00008535"/>
    </source>
</evidence>
<proteinExistence type="inferred from homology"/>
<evidence type="ECO:0000259" key="4">
    <source>
        <dbReference type="PROSITE" id="PS51720"/>
    </source>
</evidence>
<dbReference type="SUPFAM" id="SSF52540">
    <property type="entry name" value="P-loop containing nucleoside triphosphate hydrolases"/>
    <property type="match status" value="1"/>
</dbReference>
<dbReference type="InterPro" id="IPR027417">
    <property type="entry name" value="P-loop_NTPase"/>
</dbReference>
<dbReference type="OrthoDB" id="8954335at2759"/>
<dbReference type="Proteomes" id="UP000727407">
    <property type="component" value="Unassembled WGS sequence"/>
</dbReference>
<dbReference type="PROSITE" id="PS51720">
    <property type="entry name" value="G_AIG1"/>
    <property type="match status" value="1"/>
</dbReference>
<comment type="caution">
    <text evidence="5">The sequence shown here is derived from an EMBL/GenBank/DDBJ whole genome shotgun (WGS) entry which is preliminary data.</text>
</comment>
<dbReference type="PANTHER" id="PTHR10903:SF184">
    <property type="entry name" value="GTP-BINDING PROTEIN A"/>
    <property type="match status" value="1"/>
</dbReference>
<sequence>MSPKQSRPQDHHYDVILLGNTGVGKSASGNTLLGKKVFVSKKSVKSVTVRVQKATVTLDGATLDVYDTPGLENGANEWRNLVRRTTCLVLVVKADRVSEEDERAVDLLEAVAPERFLQNTWILFSRGDELERDGVSVEEFIDDSEELKEIVQRFHNRCHVFNNLSGSSEQVRTFIQKLRDSAHVISELNFS</sequence>
<evidence type="ECO:0000256" key="2">
    <source>
        <dbReference type="ARBA" id="ARBA00022741"/>
    </source>
</evidence>
<dbReference type="GO" id="GO:0005525">
    <property type="term" value="F:GTP binding"/>
    <property type="evidence" value="ECO:0007669"/>
    <property type="project" value="UniProtKB-KW"/>
</dbReference>
<reference evidence="5" key="1">
    <citation type="submission" date="2020-07" db="EMBL/GenBank/DDBJ databases">
        <title>Clarias magur genome sequencing, assembly and annotation.</title>
        <authorList>
            <person name="Kushwaha B."/>
            <person name="Kumar R."/>
            <person name="Das P."/>
            <person name="Joshi C.G."/>
            <person name="Kumar D."/>
            <person name="Nagpure N.S."/>
            <person name="Pandey M."/>
            <person name="Agarwal S."/>
            <person name="Srivastava S."/>
            <person name="Singh M."/>
            <person name="Sahoo L."/>
            <person name="Jayasankar P."/>
            <person name="Meher P.K."/>
            <person name="Koringa P.G."/>
            <person name="Iquebal M.A."/>
            <person name="Das S.P."/>
            <person name="Bit A."/>
            <person name="Patnaik S."/>
            <person name="Patel N."/>
            <person name="Shah T.M."/>
            <person name="Hinsu A."/>
            <person name="Jena J.K."/>
        </authorList>
    </citation>
    <scope>NUCLEOTIDE SEQUENCE</scope>
    <source>
        <strain evidence="5">CIFAMagur01</strain>
        <tissue evidence="5">Testis</tissue>
    </source>
</reference>
<dbReference type="InterPro" id="IPR045058">
    <property type="entry name" value="GIMA/IAN/Toc"/>
</dbReference>
<dbReference type="EMBL" id="QNUK01000038">
    <property type="protein sequence ID" value="KAF5905959.1"/>
    <property type="molecule type" value="Genomic_DNA"/>
</dbReference>
<dbReference type="AlphaFoldDB" id="A0A8J4U6L2"/>
<dbReference type="PANTHER" id="PTHR10903">
    <property type="entry name" value="GTPASE, IMAP FAMILY MEMBER-RELATED"/>
    <property type="match status" value="1"/>
</dbReference>
<dbReference type="InterPro" id="IPR006703">
    <property type="entry name" value="G_AIG1"/>
</dbReference>
<evidence type="ECO:0000313" key="5">
    <source>
        <dbReference type="EMBL" id="KAF5905959.1"/>
    </source>
</evidence>
<evidence type="ECO:0000313" key="6">
    <source>
        <dbReference type="Proteomes" id="UP000727407"/>
    </source>
</evidence>
<dbReference type="Pfam" id="PF04548">
    <property type="entry name" value="AIG1"/>
    <property type="match status" value="1"/>
</dbReference>
<organism evidence="5 6">
    <name type="scientific">Clarias magur</name>
    <name type="common">Asian catfish</name>
    <name type="synonym">Macropteronotus magur</name>
    <dbReference type="NCBI Taxonomy" id="1594786"/>
    <lineage>
        <taxon>Eukaryota</taxon>
        <taxon>Metazoa</taxon>
        <taxon>Chordata</taxon>
        <taxon>Craniata</taxon>
        <taxon>Vertebrata</taxon>
        <taxon>Euteleostomi</taxon>
        <taxon>Actinopterygii</taxon>
        <taxon>Neopterygii</taxon>
        <taxon>Teleostei</taxon>
        <taxon>Ostariophysi</taxon>
        <taxon>Siluriformes</taxon>
        <taxon>Clariidae</taxon>
        <taxon>Clarias</taxon>
    </lineage>
</organism>
<keyword evidence="3" id="KW-0342">GTP-binding</keyword>
<feature type="domain" description="AIG1-type G" evidence="4">
    <location>
        <begin position="10"/>
        <end position="191"/>
    </location>
</feature>
<dbReference type="Gene3D" id="3.40.50.300">
    <property type="entry name" value="P-loop containing nucleotide triphosphate hydrolases"/>
    <property type="match status" value="1"/>
</dbReference>
<gene>
    <name evidence="5" type="ORF">DAT39_004274</name>
</gene>